<reference evidence="1" key="1">
    <citation type="submission" date="2020-04" db="EMBL/GenBank/DDBJ databases">
        <title>Deep metagenomics examines the oral microbiome during advanced dental caries in children, revealing novel taxa and co-occurrences with host molecules.</title>
        <authorList>
            <person name="Baker J.L."/>
            <person name="Morton J.T."/>
            <person name="Dinis M."/>
            <person name="Alvarez R."/>
            <person name="Tran N.C."/>
            <person name="Knight R."/>
            <person name="Edlund A."/>
        </authorList>
    </citation>
    <scope>NUCLEOTIDE SEQUENCE</scope>
    <source>
        <strain evidence="1">JCVI_32_bin.14</strain>
    </source>
</reference>
<accession>A0A930B7B7</accession>
<gene>
    <name evidence="1" type="ORF">HXL70_09705</name>
</gene>
<sequence>HQATTFNYLTHEQYEQYLDDMKNAKTEEEKAKMKDRWLQIDAEQNEEWLRKQGTGTYIDLSTIKKGDMPGQVIIEKRNGYKEALNKAALDKSKEIAAERIASWSAANWMESEYPYLTRKEAEAIGKNLVKKASPLVAGAFYLYGTQENHERFKSPYNGFRADVLDILPISAGMLGGAVGMYFGGPVGAVGIGTLTTGVVDYRVEQYKLEIERKEAEDISDEKRANT</sequence>
<proteinExistence type="predicted"/>
<organism evidence="1 2">
    <name type="scientific">Dialister invisus</name>
    <dbReference type="NCBI Taxonomy" id="218538"/>
    <lineage>
        <taxon>Bacteria</taxon>
        <taxon>Bacillati</taxon>
        <taxon>Bacillota</taxon>
        <taxon>Negativicutes</taxon>
        <taxon>Veillonellales</taxon>
        <taxon>Veillonellaceae</taxon>
        <taxon>Dialister</taxon>
    </lineage>
</organism>
<comment type="caution">
    <text evidence="1">The sequence shown here is derived from an EMBL/GenBank/DDBJ whole genome shotgun (WGS) entry which is preliminary data.</text>
</comment>
<protein>
    <submittedName>
        <fullName evidence="1">Uncharacterized protein</fullName>
    </submittedName>
</protein>
<evidence type="ECO:0000313" key="1">
    <source>
        <dbReference type="EMBL" id="MBF1130294.1"/>
    </source>
</evidence>
<name>A0A930B7B7_9FIRM</name>
<feature type="non-terminal residue" evidence="1">
    <location>
        <position position="1"/>
    </location>
</feature>
<dbReference type="EMBL" id="JABZMK010000156">
    <property type="protein sequence ID" value="MBF1130294.1"/>
    <property type="molecule type" value="Genomic_DNA"/>
</dbReference>
<dbReference type="AlphaFoldDB" id="A0A930B7B7"/>
<evidence type="ECO:0000313" key="2">
    <source>
        <dbReference type="Proteomes" id="UP000757890"/>
    </source>
</evidence>
<dbReference type="Proteomes" id="UP000757890">
    <property type="component" value="Unassembled WGS sequence"/>
</dbReference>